<dbReference type="PANTHER" id="PTHR42860">
    <property type="entry name" value="VITAMIN B12-BINDING PROTEIN"/>
    <property type="match status" value="1"/>
</dbReference>
<accession>A0ABN0U3C2</accession>
<comment type="caution">
    <text evidence="2">The sequence shown here is derived from an EMBL/GenBank/DDBJ whole genome shotgun (WGS) entry which is preliminary data.</text>
</comment>
<proteinExistence type="predicted"/>
<organism evidence="2 3">
    <name type="scientific">Cryptosporangium japonicum</name>
    <dbReference type="NCBI Taxonomy" id="80872"/>
    <lineage>
        <taxon>Bacteria</taxon>
        <taxon>Bacillati</taxon>
        <taxon>Actinomycetota</taxon>
        <taxon>Actinomycetes</taxon>
        <taxon>Cryptosporangiales</taxon>
        <taxon>Cryptosporangiaceae</taxon>
        <taxon>Cryptosporangium</taxon>
    </lineage>
</organism>
<evidence type="ECO:0000313" key="3">
    <source>
        <dbReference type="Proteomes" id="UP001500967"/>
    </source>
</evidence>
<dbReference type="Proteomes" id="UP001500967">
    <property type="component" value="Unassembled WGS sequence"/>
</dbReference>
<feature type="domain" description="Fe/B12 periplasmic-binding" evidence="1">
    <location>
        <begin position="30"/>
        <end position="309"/>
    </location>
</feature>
<keyword evidence="3" id="KW-1185">Reference proteome</keyword>
<evidence type="ECO:0000313" key="2">
    <source>
        <dbReference type="EMBL" id="GAA0236751.1"/>
    </source>
</evidence>
<reference evidence="2 3" key="1">
    <citation type="journal article" date="2019" name="Int. J. Syst. Evol. Microbiol.">
        <title>The Global Catalogue of Microorganisms (GCM) 10K type strain sequencing project: providing services to taxonomists for standard genome sequencing and annotation.</title>
        <authorList>
            <consortium name="The Broad Institute Genomics Platform"/>
            <consortium name="The Broad Institute Genome Sequencing Center for Infectious Disease"/>
            <person name="Wu L."/>
            <person name="Ma J."/>
        </authorList>
    </citation>
    <scope>NUCLEOTIDE SEQUENCE [LARGE SCALE GENOMIC DNA]</scope>
    <source>
        <strain evidence="2 3">JCM 10425</strain>
    </source>
</reference>
<dbReference type="Pfam" id="PF01497">
    <property type="entry name" value="Peripla_BP_2"/>
    <property type="match status" value="1"/>
</dbReference>
<protein>
    <submittedName>
        <fullName evidence="2">Cobalamin-binding protein</fullName>
    </submittedName>
</protein>
<dbReference type="EMBL" id="BAAAGX010000009">
    <property type="protein sequence ID" value="GAA0236751.1"/>
    <property type="molecule type" value="Genomic_DNA"/>
</dbReference>
<name>A0ABN0U3C2_9ACTN</name>
<gene>
    <name evidence="2" type="ORF">GCM10009539_22560</name>
</gene>
<dbReference type="InterPro" id="IPR002491">
    <property type="entry name" value="ABC_transptr_periplasmic_BD"/>
</dbReference>
<evidence type="ECO:0000259" key="1">
    <source>
        <dbReference type="PROSITE" id="PS50983"/>
    </source>
</evidence>
<dbReference type="PANTHER" id="PTHR42860:SF1">
    <property type="entry name" value="VITAMIN B12-BINDING PROTEIN"/>
    <property type="match status" value="1"/>
</dbReference>
<dbReference type="Gene3D" id="3.40.50.1980">
    <property type="entry name" value="Nitrogenase molybdenum iron protein domain"/>
    <property type="match status" value="2"/>
</dbReference>
<dbReference type="PROSITE" id="PS50983">
    <property type="entry name" value="FE_B12_PBP"/>
    <property type="match status" value="1"/>
</dbReference>
<dbReference type="InterPro" id="IPR051030">
    <property type="entry name" value="Vitamin_B12-ABC_binding"/>
</dbReference>
<sequence>MQTVGGGVDANAVIRRGCSAVGNGQDGIVRVVSLLPAATEIVYALGLSEQLYGVTFECDEPPAARREKAVVVGGRDTRGMTPGEIDAYVRAQRAAGGDLYTLRENALAELRPDLILTQDLCRVCALPSGEVEVALKHLGCRADVLSLDPHTFDDVLGTIRAVGSHAGVPDRAEALLVRLRARLDAVARAVAGRERPRVVVVEWIDPPFPAGHWIPDLVVAAGGRPLAARPGARSAATTWDELTGAAPDVVIVSPCGAHLDGAIEQAHTIAHRFPDAAVWAIDADGLIVRPGPRLVDGVEAIAAILHPGAVPDRSEAVARIR</sequence>
<dbReference type="SUPFAM" id="SSF53807">
    <property type="entry name" value="Helical backbone' metal receptor"/>
    <property type="match status" value="1"/>
</dbReference>